<reference evidence="2" key="1">
    <citation type="submission" date="2020-08" db="EMBL/GenBank/DDBJ databases">
        <title>Genome public.</title>
        <authorList>
            <person name="Liu C."/>
            <person name="Sun Q."/>
        </authorList>
    </citation>
    <scope>NUCLEOTIDE SEQUENCE</scope>
    <source>
        <strain evidence="2">NSJ-12</strain>
    </source>
</reference>
<dbReference type="Proteomes" id="UP000655830">
    <property type="component" value="Unassembled WGS sequence"/>
</dbReference>
<evidence type="ECO:0008006" key="4">
    <source>
        <dbReference type="Google" id="ProtNLM"/>
    </source>
</evidence>
<keyword evidence="3" id="KW-1185">Reference proteome</keyword>
<dbReference type="Gene3D" id="2.60.40.1240">
    <property type="match status" value="1"/>
</dbReference>
<dbReference type="AlphaFoldDB" id="A0A926EHK9"/>
<dbReference type="RefSeq" id="WP_249332270.1">
    <property type="nucleotide sequence ID" value="NZ_JACRSY010000008.1"/>
</dbReference>
<accession>A0A926EHK9</accession>
<protein>
    <recommendedName>
        <fullName evidence="4">DUF4352 domain-containing protein</fullName>
    </recommendedName>
</protein>
<gene>
    <name evidence="2" type="ORF">H8718_06140</name>
</gene>
<keyword evidence="1" id="KW-0732">Signal</keyword>
<organism evidence="2 3">
    <name type="scientific">Zhenhengia yiwuensis</name>
    <dbReference type="NCBI Taxonomy" id="2763666"/>
    <lineage>
        <taxon>Bacteria</taxon>
        <taxon>Bacillati</taxon>
        <taxon>Bacillota</taxon>
        <taxon>Clostridia</taxon>
        <taxon>Lachnospirales</taxon>
        <taxon>Lachnospiraceae</taxon>
        <taxon>Zhenhengia</taxon>
    </lineage>
</organism>
<dbReference type="InterPro" id="IPR029050">
    <property type="entry name" value="Immunoprotect_excell_Ig-like"/>
</dbReference>
<proteinExistence type="predicted"/>
<sequence>MKTWQKVVLGVVAISIIGTFMGEDVQPTKEQATVIEEKQSDVVEEMPVVETIKDATIGDTVDNGKYKITLNNMEGVENTYIFDILIENLTNEDVISSTMLSYSVSGDDGYQGEVDFFADVKGSLDGSVPAQGKLRGQIAFTMQEGSNPETLSINLDVFSNNPIKFKLN</sequence>
<name>A0A926EHK9_9FIRM</name>
<evidence type="ECO:0000313" key="3">
    <source>
        <dbReference type="Proteomes" id="UP000655830"/>
    </source>
</evidence>
<evidence type="ECO:0000256" key="1">
    <source>
        <dbReference type="ARBA" id="ARBA00022729"/>
    </source>
</evidence>
<evidence type="ECO:0000313" key="2">
    <source>
        <dbReference type="EMBL" id="MBC8579115.1"/>
    </source>
</evidence>
<dbReference type="EMBL" id="JACRSY010000008">
    <property type="protein sequence ID" value="MBC8579115.1"/>
    <property type="molecule type" value="Genomic_DNA"/>
</dbReference>
<comment type="caution">
    <text evidence="2">The sequence shown here is derived from an EMBL/GenBank/DDBJ whole genome shotgun (WGS) entry which is preliminary data.</text>
</comment>